<evidence type="ECO:0000313" key="1">
    <source>
        <dbReference type="Proteomes" id="UP000036681"/>
    </source>
</evidence>
<organism evidence="1 2">
    <name type="scientific">Ascaris lumbricoides</name>
    <name type="common">Giant roundworm</name>
    <dbReference type="NCBI Taxonomy" id="6252"/>
    <lineage>
        <taxon>Eukaryota</taxon>
        <taxon>Metazoa</taxon>
        <taxon>Ecdysozoa</taxon>
        <taxon>Nematoda</taxon>
        <taxon>Chromadorea</taxon>
        <taxon>Rhabditida</taxon>
        <taxon>Spirurina</taxon>
        <taxon>Ascaridomorpha</taxon>
        <taxon>Ascaridoidea</taxon>
        <taxon>Ascarididae</taxon>
        <taxon>Ascaris</taxon>
    </lineage>
</organism>
<sequence length="107" mass="12259">MIRRVIQVGSAAPSSGLSNALYLNASTTEQLILQYYVQLADRTENFAAQISSTTLRLRVGYVPTTNQQITVQIDGWYCNYTQYSNHLDYCLIVNAQHFLKLFYIHTF</sequence>
<proteinExistence type="predicted"/>
<accession>A0A0M3HXH2</accession>
<reference evidence="2" key="1">
    <citation type="submission" date="2017-02" db="UniProtKB">
        <authorList>
            <consortium name="WormBaseParasite"/>
        </authorList>
    </citation>
    <scope>IDENTIFICATION</scope>
</reference>
<dbReference type="WBParaSite" id="ALUE_0000802501-mRNA-1">
    <property type="protein sequence ID" value="ALUE_0000802501-mRNA-1"/>
    <property type="gene ID" value="ALUE_0000802501"/>
</dbReference>
<evidence type="ECO:0000313" key="2">
    <source>
        <dbReference type="WBParaSite" id="ALUE_0000802501-mRNA-1"/>
    </source>
</evidence>
<protein>
    <submittedName>
        <fullName evidence="2">Uncharacterized protein</fullName>
    </submittedName>
</protein>
<dbReference type="Proteomes" id="UP000036681">
    <property type="component" value="Unplaced"/>
</dbReference>
<name>A0A0M3HXH2_ASCLU</name>
<keyword evidence="1" id="KW-1185">Reference proteome</keyword>
<dbReference type="AlphaFoldDB" id="A0A0M3HXH2"/>